<sequence>MIRQGFILTTAMLLSGCGYHFANQVDAYDLMPRPVTNKRFQIVPPDESIQSRMFSGRFADGLAKKGVIISTHQPDYVLRFRISSSQENMQYSEQLLTGVTGYVVDKKTTRTDKHGELHTDYDYKPVDGVIGTETMSQMHYMRQLDVEVYPSAKGAKQVLKVSMQSNAPVPSDSIAYSAMIDAFTDKFDAPLRSGNYVAVIPWN</sequence>
<geneLocation type="plasmid" evidence="2">
    <name>pIMP4-SEM1</name>
</geneLocation>
<reference evidence="2" key="1">
    <citation type="journal article" date="2016" name="Sci. Rep.">
        <title>Isolation and plasmid characterization of carbapenemase (IMP-4) producing Salmonella enterica Typhimurium from cats.</title>
        <authorList>
            <person name="Abraham S."/>
            <person name="O'Dea M."/>
            <person name="Trott D.J."/>
            <person name="Abraham R.J."/>
            <person name="Hughes D."/>
            <person name="Pang S."/>
            <person name="McKew G."/>
            <person name="Cheong E.Y."/>
            <person name="Merlino J."/>
            <person name="Saputra S."/>
            <person name="Malik R."/>
            <person name="Gottlieb T."/>
        </authorList>
    </citation>
    <scope>NUCLEOTIDE SEQUENCE</scope>
    <source>
        <strain evidence="2">MU1</strain>
        <plasmid evidence="2">pIMP4-SEM1</plasmid>
    </source>
</reference>
<reference evidence="4" key="3">
    <citation type="submission" date="2018-07" db="EMBL/GenBank/DDBJ databases">
        <authorList>
            <person name="Ashton P.M."/>
            <person name="Dallman T."/>
            <person name="Nair S."/>
            <person name="De Pinna E."/>
            <person name="Peters T."/>
            <person name="Grant K."/>
        </authorList>
    </citation>
    <scope>NUCLEOTIDE SEQUENCE</scope>
    <source>
        <strain evidence="4">116039</strain>
        <strain evidence="3">582921</strain>
    </source>
</reference>
<dbReference type="EMBL" id="AAHUQY010000021">
    <property type="protein sequence ID" value="ECA5342749.1"/>
    <property type="molecule type" value="Genomic_DNA"/>
</dbReference>
<proteinExistence type="predicted"/>
<dbReference type="EMBL" id="DAAGLI010000026">
    <property type="protein sequence ID" value="HAB3532627.1"/>
    <property type="molecule type" value="Genomic_DNA"/>
</dbReference>
<dbReference type="AlphaFoldDB" id="A0A077W2N5"/>
<evidence type="ECO:0000313" key="2">
    <source>
        <dbReference type="EMBL" id="APA22809.1"/>
    </source>
</evidence>
<gene>
    <name evidence="4" type="ORF">A3V89_20030</name>
    <name evidence="3" type="ORF">ELS01_20415</name>
    <name evidence="5" type="ORF">GJE27_22865</name>
</gene>
<dbReference type="EMBL" id="AALLDS010000033">
    <property type="protein sequence ID" value="EDA7615060.1"/>
    <property type="molecule type" value="Genomic_DNA"/>
</dbReference>
<dbReference type="PROSITE" id="PS51257">
    <property type="entry name" value="PROKAR_LIPOPROTEIN"/>
    <property type="match status" value="1"/>
</dbReference>
<accession>A0A077W2N5</accession>
<organism evidence="4">
    <name type="scientific">Salmonella typhimurium</name>
    <dbReference type="NCBI Taxonomy" id="90371"/>
    <lineage>
        <taxon>Bacteria</taxon>
        <taxon>Pseudomonadati</taxon>
        <taxon>Pseudomonadota</taxon>
        <taxon>Gammaproteobacteria</taxon>
        <taxon>Enterobacterales</taxon>
        <taxon>Enterobacteriaceae</taxon>
        <taxon>Salmonella</taxon>
    </lineage>
</organism>
<evidence type="ECO:0008006" key="6">
    <source>
        <dbReference type="Google" id="ProtNLM"/>
    </source>
</evidence>
<name>A0A077W2N5_SALTM</name>
<evidence type="ECO:0000313" key="3">
    <source>
        <dbReference type="EMBL" id="ECA5342749.1"/>
    </source>
</evidence>
<reference evidence="5" key="4">
    <citation type="submission" date="2019-06" db="EMBL/GenBank/DDBJ databases">
        <authorList>
            <consortium name="NCBI Pathogen Detection Project"/>
        </authorList>
    </citation>
    <scope>NUCLEOTIDE SEQUENCE</scope>
    <source>
        <strain evidence="5">Salmonella enterica</strain>
    </source>
</reference>
<dbReference type="EMBL" id="KX810825">
    <property type="protein sequence ID" value="APA22809.1"/>
    <property type="molecule type" value="Genomic_DNA"/>
</dbReference>
<reference evidence="5" key="2">
    <citation type="journal article" date="2018" name="Genome Biol.">
        <title>SKESA: strategic k-mer extension for scrupulous assemblies.</title>
        <authorList>
            <person name="Souvorov A."/>
            <person name="Agarwala R."/>
            <person name="Lipman D.J."/>
        </authorList>
    </citation>
    <scope>NUCLEOTIDE SEQUENCE</scope>
    <source>
        <strain evidence="5">Salmonella enterica</strain>
    </source>
</reference>
<keyword evidence="1" id="KW-0732">Signal</keyword>
<protein>
    <recommendedName>
        <fullName evidence="6">Lipoprotein</fullName>
    </recommendedName>
</protein>
<keyword evidence="2" id="KW-0614">Plasmid</keyword>
<feature type="chain" id="PRO_5009035534" description="Lipoprotein" evidence="1">
    <location>
        <begin position="23"/>
        <end position="203"/>
    </location>
</feature>
<evidence type="ECO:0000313" key="4">
    <source>
        <dbReference type="EMBL" id="EDA7615060.1"/>
    </source>
</evidence>
<evidence type="ECO:0000313" key="5">
    <source>
        <dbReference type="EMBL" id="HAB3532627.1"/>
    </source>
</evidence>
<feature type="signal peptide" evidence="1">
    <location>
        <begin position="1"/>
        <end position="22"/>
    </location>
</feature>
<evidence type="ECO:0000256" key="1">
    <source>
        <dbReference type="SAM" id="SignalP"/>
    </source>
</evidence>